<dbReference type="EMBL" id="KZ857410">
    <property type="protein sequence ID" value="RDX48571.1"/>
    <property type="molecule type" value="Genomic_DNA"/>
</dbReference>
<evidence type="ECO:0000313" key="2">
    <source>
        <dbReference type="Proteomes" id="UP000256964"/>
    </source>
</evidence>
<dbReference type="OrthoDB" id="10578862at2759"/>
<dbReference type="Proteomes" id="UP000256964">
    <property type="component" value="Unassembled WGS sequence"/>
</dbReference>
<keyword evidence="2" id="KW-1185">Reference proteome</keyword>
<accession>A0A371D7Q1</accession>
<dbReference type="AlphaFoldDB" id="A0A371D7Q1"/>
<name>A0A371D7Q1_9APHY</name>
<reference evidence="1 2" key="1">
    <citation type="journal article" date="2018" name="Biotechnol. Biofuels">
        <title>Integrative visual omics of the white-rot fungus Polyporus brumalis exposes the biotechnological potential of its oxidative enzymes for delignifying raw plant biomass.</title>
        <authorList>
            <person name="Miyauchi S."/>
            <person name="Rancon A."/>
            <person name="Drula E."/>
            <person name="Hage H."/>
            <person name="Chaduli D."/>
            <person name="Favel A."/>
            <person name="Grisel S."/>
            <person name="Henrissat B."/>
            <person name="Herpoel-Gimbert I."/>
            <person name="Ruiz-Duenas F.J."/>
            <person name="Chevret D."/>
            <person name="Hainaut M."/>
            <person name="Lin J."/>
            <person name="Wang M."/>
            <person name="Pangilinan J."/>
            <person name="Lipzen A."/>
            <person name="Lesage-Meessen L."/>
            <person name="Navarro D."/>
            <person name="Riley R."/>
            <person name="Grigoriev I.V."/>
            <person name="Zhou S."/>
            <person name="Raouche S."/>
            <person name="Rosso M.N."/>
        </authorList>
    </citation>
    <scope>NUCLEOTIDE SEQUENCE [LARGE SCALE GENOMIC DNA]</scope>
    <source>
        <strain evidence="1 2">BRFM 1820</strain>
    </source>
</reference>
<gene>
    <name evidence="1" type="ORF">OH76DRAFT_639461</name>
</gene>
<organism evidence="1 2">
    <name type="scientific">Lentinus brumalis</name>
    <dbReference type="NCBI Taxonomy" id="2498619"/>
    <lineage>
        <taxon>Eukaryota</taxon>
        <taxon>Fungi</taxon>
        <taxon>Dikarya</taxon>
        <taxon>Basidiomycota</taxon>
        <taxon>Agaricomycotina</taxon>
        <taxon>Agaricomycetes</taxon>
        <taxon>Polyporales</taxon>
        <taxon>Polyporaceae</taxon>
        <taxon>Lentinus</taxon>
    </lineage>
</organism>
<proteinExistence type="predicted"/>
<evidence type="ECO:0000313" key="1">
    <source>
        <dbReference type="EMBL" id="RDX48571.1"/>
    </source>
</evidence>
<sequence>MPPNANKNTRFRLTSVAEQLRQDAFANGKVLTKAEKLSLFETLQAMPGCDQYTKKAHDNWCRNHESQRTAHARGFIEQALHDLPNVAMVTLWHIACWARICGVTFQAATDIVWDLVEGDIVFAAQQMAEQGF</sequence>
<protein>
    <submittedName>
        <fullName evidence="1">Uncharacterized protein</fullName>
    </submittedName>
</protein>